<sequence>MERNGGADFVAVSIREKLAKLSVLQSECCIYRVRKQLRELNEKAYEPEIVAIGPYHRDKPSLKMMEEHKLRYFQFILQQNNNATVERFIIAVRSLEQEARRCYAEPITLSPDEMIEMMILDGCFIIKLLHKFETPCLRANDPIFDMDWIVNSLQRDLLLFENQLPFSILCKLFDIIEDPDNHNRLIHLVTRFFNDLLPDRVCSNIGNSSCRHLLGVIHNNWLPFEPNDSKKEESWCFIPSATELQEAGVKLKKDKRGKLFDIKFKSGVMQIPPITIEDRTETFFRNLIAYEEYCPDNELSYVIDYVKFMDCLIKSPKDVEILCRYGIIDNWQGDYGVVARLFNKISAAVTGPGKHFRYADVFNKVNNHRRKRRNRWMAILNRNYLNSPWALISILAALVLLLLTLTQTVFTVFPIKL</sequence>
<keyword evidence="2" id="KW-1185">Reference proteome</keyword>
<dbReference type="EMBL" id="CM045766">
    <property type="protein sequence ID" value="KAI8004607.1"/>
    <property type="molecule type" value="Genomic_DNA"/>
</dbReference>
<protein>
    <submittedName>
        <fullName evidence="1">UPF0481 protein</fullName>
    </submittedName>
</protein>
<reference evidence="1 2" key="1">
    <citation type="journal article" date="2022" name="Plant J.">
        <title>Chromosome-level genome of Camellia lanceoleosa provides a valuable resource for understanding genome evolution and self-incompatibility.</title>
        <authorList>
            <person name="Gong W."/>
            <person name="Xiao S."/>
            <person name="Wang L."/>
            <person name="Liao Z."/>
            <person name="Chang Y."/>
            <person name="Mo W."/>
            <person name="Hu G."/>
            <person name="Li W."/>
            <person name="Zhao G."/>
            <person name="Zhu H."/>
            <person name="Hu X."/>
            <person name="Ji K."/>
            <person name="Xiang X."/>
            <person name="Song Q."/>
            <person name="Yuan D."/>
            <person name="Jin S."/>
            <person name="Zhang L."/>
        </authorList>
    </citation>
    <scope>NUCLEOTIDE SEQUENCE [LARGE SCALE GENOMIC DNA]</scope>
    <source>
        <strain evidence="1">SQ_2022a</strain>
    </source>
</reference>
<proteinExistence type="predicted"/>
<dbReference type="Proteomes" id="UP001060215">
    <property type="component" value="Chromosome 9"/>
</dbReference>
<accession>A0ACC0GTM4</accession>
<gene>
    <name evidence="1" type="ORF">LOK49_LG08G02324</name>
</gene>
<evidence type="ECO:0000313" key="1">
    <source>
        <dbReference type="EMBL" id="KAI8004607.1"/>
    </source>
</evidence>
<comment type="caution">
    <text evidence="1">The sequence shown here is derived from an EMBL/GenBank/DDBJ whole genome shotgun (WGS) entry which is preliminary data.</text>
</comment>
<organism evidence="1 2">
    <name type="scientific">Camellia lanceoleosa</name>
    <dbReference type="NCBI Taxonomy" id="1840588"/>
    <lineage>
        <taxon>Eukaryota</taxon>
        <taxon>Viridiplantae</taxon>
        <taxon>Streptophyta</taxon>
        <taxon>Embryophyta</taxon>
        <taxon>Tracheophyta</taxon>
        <taxon>Spermatophyta</taxon>
        <taxon>Magnoliopsida</taxon>
        <taxon>eudicotyledons</taxon>
        <taxon>Gunneridae</taxon>
        <taxon>Pentapetalae</taxon>
        <taxon>asterids</taxon>
        <taxon>Ericales</taxon>
        <taxon>Theaceae</taxon>
        <taxon>Camellia</taxon>
    </lineage>
</organism>
<name>A0ACC0GTM4_9ERIC</name>
<evidence type="ECO:0000313" key="2">
    <source>
        <dbReference type="Proteomes" id="UP001060215"/>
    </source>
</evidence>